<dbReference type="InterPro" id="IPR042541">
    <property type="entry name" value="BART_sf"/>
</dbReference>
<keyword evidence="12" id="KW-0282">Flagellum</keyword>
<feature type="region of interest" description="Disordered" evidence="10">
    <location>
        <begin position="203"/>
        <end position="339"/>
    </location>
</feature>
<keyword evidence="7" id="KW-0969">Cilium</keyword>
<evidence type="ECO:0000313" key="12">
    <source>
        <dbReference type="EMBL" id="GFQ81624.1"/>
    </source>
</evidence>
<gene>
    <name evidence="12" type="primary">Cfap36</name>
    <name evidence="12" type="ORF">TNCT_548871</name>
</gene>
<evidence type="ECO:0000256" key="9">
    <source>
        <dbReference type="ARBA" id="ARBA00031593"/>
    </source>
</evidence>
<evidence type="ECO:0000313" key="13">
    <source>
        <dbReference type="Proteomes" id="UP000887116"/>
    </source>
</evidence>
<name>A0A8X6H846_TRICU</name>
<dbReference type="InterPro" id="IPR038888">
    <property type="entry name" value="CFAP36"/>
</dbReference>
<dbReference type="PANTHER" id="PTHR21532">
    <property type="entry name" value="PHOSPHODIESTERASE HL"/>
    <property type="match status" value="1"/>
</dbReference>
<dbReference type="GO" id="GO:0097546">
    <property type="term" value="C:ciliary base"/>
    <property type="evidence" value="ECO:0007669"/>
    <property type="project" value="TreeGrafter"/>
</dbReference>
<evidence type="ECO:0000256" key="1">
    <source>
        <dbReference type="ARBA" id="ARBA00004138"/>
    </source>
</evidence>
<feature type="domain" description="BART" evidence="11">
    <location>
        <begin position="7"/>
        <end position="120"/>
    </location>
</feature>
<keyword evidence="13" id="KW-1185">Reference proteome</keyword>
<evidence type="ECO:0000256" key="2">
    <source>
        <dbReference type="ARBA" id="ARBA00004496"/>
    </source>
</evidence>
<dbReference type="Gene3D" id="1.20.1520.10">
    <property type="entry name" value="ADP-ribosylation factor-like 2-binding protein, domain"/>
    <property type="match status" value="1"/>
</dbReference>
<evidence type="ECO:0000256" key="6">
    <source>
        <dbReference type="ARBA" id="ARBA00023054"/>
    </source>
</evidence>
<evidence type="ECO:0000256" key="5">
    <source>
        <dbReference type="ARBA" id="ARBA00022490"/>
    </source>
</evidence>
<keyword evidence="6" id="KW-0175">Coiled coil</keyword>
<dbReference type="Proteomes" id="UP000887116">
    <property type="component" value="Unassembled WGS sequence"/>
</dbReference>
<feature type="compositionally biased region" description="Basic and acidic residues" evidence="10">
    <location>
        <begin position="203"/>
        <end position="236"/>
    </location>
</feature>
<dbReference type="Pfam" id="PF11527">
    <property type="entry name" value="ARL2_Bind_BART"/>
    <property type="match status" value="1"/>
</dbReference>
<keyword evidence="8" id="KW-0966">Cell projection</keyword>
<dbReference type="GO" id="GO:0005930">
    <property type="term" value="C:axoneme"/>
    <property type="evidence" value="ECO:0007669"/>
    <property type="project" value="TreeGrafter"/>
</dbReference>
<evidence type="ECO:0000256" key="4">
    <source>
        <dbReference type="ARBA" id="ARBA00021815"/>
    </source>
</evidence>
<evidence type="ECO:0000256" key="10">
    <source>
        <dbReference type="SAM" id="MobiDB-lite"/>
    </source>
</evidence>
<feature type="compositionally biased region" description="Basic and acidic residues" evidence="10">
    <location>
        <begin position="248"/>
        <end position="283"/>
    </location>
</feature>
<evidence type="ECO:0000259" key="11">
    <source>
        <dbReference type="Pfam" id="PF11527"/>
    </source>
</evidence>
<keyword evidence="5" id="KW-0963">Cytoplasm</keyword>
<dbReference type="EMBL" id="BMAO01032350">
    <property type="protein sequence ID" value="GFQ81624.1"/>
    <property type="molecule type" value="Genomic_DNA"/>
</dbReference>
<evidence type="ECO:0000256" key="8">
    <source>
        <dbReference type="ARBA" id="ARBA00023273"/>
    </source>
</evidence>
<feature type="non-terminal residue" evidence="12">
    <location>
        <position position="1"/>
    </location>
</feature>
<evidence type="ECO:0000256" key="3">
    <source>
        <dbReference type="ARBA" id="ARBA00007460"/>
    </source>
</evidence>
<dbReference type="AlphaFoldDB" id="A0A8X6H846"/>
<protein>
    <recommendedName>
        <fullName evidence="4">Cilia- and flagella-associated protein 36</fullName>
    </recommendedName>
    <alternativeName>
        <fullName evidence="9">Coiled-coil domain-containing protein 104</fullName>
    </alternativeName>
</protein>
<comment type="caution">
    <text evidence="12">The sequence shown here is derived from an EMBL/GenBank/DDBJ whole genome shotgun (WGS) entry which is preliminary data.</text>
</comment>
<comment type="similarity">
    <text evidence="3">Belongs to the CFAP36 family.</text>
</comment>
<evidence type="ECO:0000256" key="7">
    <source>
        <dbReference type="ARBA" id="ARBA00023069"/>
    </source>
</evidence>
<accession>A0A8X6H846</accession>
<dbReference type="OrthoDB" id="272687at2759"/>
<proteinExistence type="inferred from homology"/>
<reference evidence="12" key="1">
    <citation type="submission" date="2020-07" db="EMBL/GenBank/DDBJ databases">
        <title>Multicomponent nature underlies the extraordinary mechanical properties of spider dragline silk.</title>
        <authorList>
            <person name="Kono N."/>
            <person name="Nakamura H."/>
            <person name="Mori M."/>
            <person name="Yoshida Y."/>
            <person name="Ohtoshi R."/>
            <person name="Malay A.D."/>
            <person name="Moran D.A.P."/>
            <person name="Tomita M."/>
            <person name="Numata K."/>
            <person name="Arakawa K."/>
        </authorList>
    </citation>
    <scope>NUCLEOTIDE SEQUENCE</scope>
</reference>
<comment type="subcellular location">
    <subcellularLocation>
        <location evidence="1">Cell projection</location>
        <location evidence="1">Cilium</location>
    </subcellularLocation>
    <subcellularLocation>
        <location evidence="2">Cytoplasm</location>
    </subcellularLocation>
</comment>
<sequence>MADEQLEWVFDSLVEFLRGPIWNIPVLTFIEQKSVVFEPGAENEDELKKVHEAYKNLVDFMLGSYMEDLRITPEEFEKSCSVASKKALNQFHQSLFQQVWAADDFEIFRRMMTQKNLELQLQALEFLTQKRGSVPNCMEPNNEMKDEERSMEEIIKKAIEDVSQDFEVEESNKITSADAALQEKMKLEAQKEKALLEQAIKQSVKEKEGQNKVENDQTEAKAERSPTESEELENKENALNGASEEPNVESKIEELTEESKTEEPTDETKTEDLSGTKNEESKDSVGGTDSAPSLPEAPKLSLHSSLPPIEQAKTIAKTLPPLKTEPTLEQERPWSEGDATVYEQSQVEVTPMELEKRQNYLRQQRDRILAMKKQERARRLSNTEEVITQARPKSARAARKVLREEDTEIDPQTLAFRKTLAAKLRSEVI</sequence>
<organism evidence="12 13">
    <name type="scientific">Trichonephila clavata</name>
    <name type="common">Joro spider</name>
    <name type="synonym">Nephila clavata</name>
    <dbReference type="NCBI Taxonomy" id="2740835"/>
    <lineage>
        <taxon>Eukaryota</taxon>
        <taxon>Metazoa</taxon>
        <taxon>Ecdysozoa</taxon>
        <taxon>Arthropoda</taxon>
        <taxon>Chelicerata</taxon>
        <taxon>Arachnida</taxon>
        <taxon>Araneae</taxon>
        <taxon>Araneomorphae</taxon>
        <taxon>Entelegynae</taxon>
        <taxon>Araneoidea</taxon>
        <taxon>Nephilidae</taxon>
        <taxon>Trichonephila</taxon>
    </lineage>
</organism>
<dbReference type="InterPro" id="IPR023379">
    <property type="entry name" value="BART_dom"/>
</dbReference>
<dbReference type="PANTHER" id="PTHR21532:SF0">
    <property type="entry name" value="CILIA- AND FLAGELLA-ASSOCIATED PROTEIN 36"/>
    <property type="match status" value="1"/>
</dbReference>